<feature type="region of interest" description="Disordered" evidence="1">
    <location>
        <begin position="1"/>
        <end position="20"/>
    </location>
</feature>
<feature type="compositionally biased region" description="Polar residues" evidence="1">
    <location>
        <begin position="1"/>
        <end position="17"/>
    </location>
</feature>
<evidence type="ECO:0000313" key="2">
    <source>
        <dbReference type="EMBL" id="GKT16563.1"/>
    </source>
</evidence>
<proteinExistence type="predicted"/>
<keyword evidence="3" id="KW-1185">Reference proteome</keyword>
<evidence type="ECO:0000256" key="1">
    <source>
        <dbReference type="SAM" id="MobiDB-lite"/>
    </source>
</evidence>
<sequence>MTETKFSPSTSQETLSQAAYLKHPPVADGVKTWSELLADLSTTPGPQENIMDLMKAAANLNGETAGGLYRESGLLIKKLCTTKKNKKTNAFILTHEHTKMMDTIVKNLNKIADGSPG</sequence>
<gene>
    <name evidence="2" type="ORF">ADUPG1_010940</name>
</gene>
<evidence type="ECO:0000313" key="3">
    <source>
        <dbReference type="Proteomes" id="UP001057375"/>
    </source>
</evidence>
<dbReference type="EMBL" id="BQXS01011770">
    <property type="protein sequence ID" value="GKT16563.1"/>
    <property type="molecule type" value="Genomic_DNA"/>
</dbReference>
<feature type="non-terminal residue" evidence="2">
    <location>
        <position position="117"/>
    </location>
</feature>
<protein>
    <submittedName>
        <fullName evidence="2">Uncharacterized protein</fullName>
    </submittedName>
</protein>
<comment type="caution">
    <text evidence="2">The sequence shown here is derived from an EMBL/GenBank/DDBJ whole genome shotgun (WGS) entry which is preliminary data.</text>
</comment>
<name>A0ABQ5JTH4_9EUKA</name>
<organism evidence="2 3">
    <name type="scientific">Aduncisulcus paluster</name>
    <dbReference type="NCBI Taxonomy" id="2918883"/>
    <lineage>
        <taxon>Eukaryota</taxon>
        <taxon>Metamonada</taxon>
        <taxon>Carpediemonas-like organisms</taxon>
        <taxon>Aduncisulcus</taxon>
    </lineage>
</organism>
<dbReference type="Proteomes" id="UP001057375">
    <property type="component" value="Unassembled WGS sequence"/>
</dbReference>
<reference evidence="2" key="1">
    <citation type="submission" date="2022-03" db="EMBL/GenBank/DDBJ databases">
        <title>Draft genome sequence of Aduncisulcus paluster, a free-living microaerophilic Fornicata.</title>
        <authorList>
            <person name="Yuyama I."/>
            <person name="Kume K."/>
            <person name="Tamura T."/>
            <person name="Inagaki Y."/>
            <person name="Hashimoto T."/>
        </authorList>
    </citation>
    <scope>NUCLEOTIDE SEQUENCE</scope>
    <source>
        <strain evidence="2">NY0171</strain>
    </source>
</reference>
<accession>A0ABQ5JTH4</accession>